<comment type="caution">
    <text evidence="1">The sequence shown here is derived from an EMBL/GenBank/DDBJ whole genome shotgun (WGS) entry which is preliminary data.</text>
</comment>
<dbReference type="Proteomes" id="UP000663848">
    <property type="component" value="Unassembled WGS sequence"/>
</dbReference>
<organism evidence="1 2">
    <name type="scientific">Rotaria socialis</name>
    <dbReference type="NCBI Taxonomy" id="392032"/>
    <lineage>
        <taxon>Eukaryota</taxon>
        <taxon>Metazoa</taxon>
        <taxon>Spiralia</taxon>
        <taxon>Gnathifera</taxon>
        <taxon>Rotifera</taxon>
        <taxon>Eurotatoria</taxon>
        <taxon>Bdelloidea</taxon>
        <taxon>Philodinida</taxon>
        <taxon>Philodinidae</taxon>
        <taxon>Rotaria</taxon>
    </lineage>
</organism>
<proteinExistence type="predicted"/>
<gene>
    <name evidence="1" type="ORF">QYT958_LOCUS21761</name>
</gene>
<protein>
    <submittedName>
        <fullName evidence="1">Uncharacterized protein</fullName>
    </submittedName>
</protein>
<sequence>MQNKIIPGTTIDAPFSIEQHFKSVVQTMKIDPHLISDHANNMELILLCERLVPHIISLFVSNQVHIRSCLFHGDLSSQNYSAQNCSHLLDKWRSLAFQSVTKLSIDCGVWTSSLVRFPCEIQMQIDTIKLPLSIKQQQPSNQIEPQIVSLTRHNNLTIERNFRCPLSFYQLTN</sequence>
<dbReference type="EMBL" id="CAJOBR010004032">
    <property type="protein sequence ID" value="CAF4763559.1"/>
    <property type="molecule type" value="Genomic_DNA"/>
</dbReference>
<evidence type="ECO:0000313" key="2">
    <source>
        <dbReference type="Proteomes" id="UP000663848"/>
    </source>
</evidence>
<dbReference type="AlphaFoldDB" id="A0A821M7V8"/>
<name>A0A821M7V8_9BILA</name>
<accession>A0A821M7V8</accession>
<reference evidence="1" key="1">
    <citation type="submission" date="2021-02" db="EMBL/GenBank/DDBJ databases">
        <authorList>
            <person name="Nowell W R."/>
        </authorList>
    </citation>
    <scope>NUCLEOTIDE SEQUENCE</scope>
</reference>
<evidence type="ECO:0000313" key="1">
    <source>
        <dbReference type="EMBL" id="CAF4763559.1"/>
    </source>
</evidence>